<dbReference type="Proteomes" id="UP000009136">
    <property type="component" value="Chromosome 6"/>
</dbReference>
<evidence type="ECO:0000313" key="16">
    <source>
        <dbReference type="Proteomes" id="UP000009136"/>
    </source>
</evidence>
<feature type="chain" id="PRO_5042116356" description="ADP-ribose pyrophosphatase, mitochondrial" evidence="13">
    <location>
        <begin position="21"/>
        <end position="317"/>
    </location>
</feature>
<reference evidence="15" key="3">
    <citation type="submission" date="2025-09" db="UniProtKB">
        <authorList>
            <consortium name="Ensembl"/>
        </authorList>
    </citation>
    <scope>IDENTIFICATION</scope>
    <source>
        <strain evidence="15">Hereford</strain>
    </source>
</reference>
<evidence type="ECO:0000313" key="15">
    <source>
        <dbReference type="Ensembl" id="ENSBTAP00000076986.1"/>
    </source>
</evidence>
<protein>
    <recommendedName>
        <fullName evidence="9">ADP-ribose pyrophosphatase, mitochondrial</fullName>
        <ecNumber evidence="2">3.6.1.13</ecNumber>
    </recommendedName>
    <alternativeName>
        <fullName evidence="3">ADP-ribose diphosphatase</fullName>
    </alternativeName>
    <alternativeName>
        <fullName evidence="5">ADP-ribose phosphohydrolase</fullName>
    </alternativeName>
    <alternativeName>
        <fullName evidence="4">Adenosine diphosphoribose pyrophosphatase</fullName>
    </alternativeName>
    <alternativeName>
        <fullName evidence="10">Nucleoside diphosphate-linked moiety X motif 9</fullName>
    </alternativeName>
</protein>
<keyword evidence="16" id="KW-1185">Reference proteome</keyword>
<organism evidence="15 16">
    <name type="scientific">Bos taurus</name>
    <name type="common">Bovine</name>
    <dbReference type="NCBI Taxonomy" id="9913"/>
    <lineage>
        <taxon>Eukaryota</taxon>
        <taxon>Metazoa</taxon>
        <taxon>Chordata</taxon>
        <taxon>Craniata</taxon>
        <taxon>Vertebrata</taxon>
        <taxon>Euteleostomi</taxon>
        <taxon>Mammalia</taxon>
        <taxon>Eutheria</taxon>
        <taxon>Laurasiatheria</taxon>
        <taxon>Artiodactyla</taxon>
        <taxon>Ruminantia</taxon>
        <taxon>Pecora</taxon>
        <taxon>Bovidae</taxon>
        <taxon>Bovinae</taxon>
        <taxon>Bos</taxon>
    </lineage>
</organism>
<accession>A0AAA9RUR7</accession>
<dbReference type="CDD" id="cd03670">
    <property type="entry name" value="NUDIX_ADPRase_Nudt9"/>
    <property type="match status" value="1"/>
</dbReference>
<dbReference type="GeneTree" id="ENSGT00390000017405"/>
<dbReference type="PROSITE" id="PS51462">
    <property type="entry name" value="NUDIX"/>
    <property type="match status" value="1"/>
</dbReference>
<gene>
    <name evidence="15" type="primary">NUDT9</name>
</gene>
<comment type="similarity">
    <text evidence="1">Belongs to the Nudix hydrolase family. NudF subfamily.</text>
</comment>
<evidence type="ECO:0000256" key="9">
    <source>
        <dbReference type="ARBA" id="ARBA00070304"/>
    </source>
</evidence>
<evidence type="ECO:0000256" key="7">
    <source>
        <dbReference type="ARBA" id="ARBA00056962"/>
    </source>
</evidence>
<comment type="subunit">
    <text evidence="8">Monomer. Interacts with GLOD4.</text>
</comment>
<evidence type="ECO:0000256" key="1">
    <source>
        <dbReference type="ARBA" id="ARBA00007482"/>
    </source>
</evidence>
<dbReference type="InterPro" id="IPR015797">
    <property type="entry name" value="NUDIX_hydrolase-like_dom_sf"/>
</dbReference>
<dbReference type="PANTHER" id="PTHR13030">
    <property type="entry name" value="NUDIX HYDROLASE"/>
    <property type="match status" value="1"/>
</dbReference>
<dbReference type="Pfam" id="PF25969">
    <property type="entry name" value="NUDT9_N"/>
    <property type="match status" value="1"/>
</dbReference>
<name>A0AAA9RUR7_BOVIN</name>
<sequence length="317" mass="34891">MAGGFLGKTLAAVSLPVALASVTVKSLGSCSVAACRNSLSSCRFHVNSNIMSGFNGTKENSHNKARTSPYPGSKVQRSQVPNDKVDWLVEWHDYNPVEYTAVSVLAGPQWADPQITNPAGRTGLVGRGLLGRWGPNHAADPIITRWKRDRSGNKITHPISGKNILQFVAIKRKDCGEWAIPGGMVDPGEKISATLKREFGEEALNSLQKSSAEKRELQEKLQKLFNQEHLVIYKGYVDDPRNTDNAWMETEAVNYHDETGEIMDNLTLEAGDDAGKVKWMDISDKLKLYASHAQFIKSVAEKRDAHWSKDSETGCPG</sequence>
<dbReference type="InterPro" id="IPR000086">
    <property type="entry name" value="NUDIX_hydrolase_dom"/>
</dbReference>
<dbReference type="EC" id="3.6.1.13" evidence="2"/>
<comment type="catalytic activity">
    <reaction evidence="6">
        <text>ADP-D-ribose + H2O = D-ribose 5-phosphate + AMP + 2 H(+)</text>
        <dbReference type="Rhea" id="RHEA:10412"/>
        <dbReference type="ChEBI" id="CHEBI:15377"/>
        <dbReference type="ChEBI" id="CHEBI:15378"/>
        <dbReference type="ChEBI" id="CHEBI:57967"/>
        <dbReference type="ChEBI" id="CHEBI:78346"/>
        <dbReference type="ChEBI" id="CHEBI:456215"/>
        <dbReference type="EC" id="3.6.1.13"/>
    </reaction>
</comment>
<dbReference type="AlphaFoldDB" id="A0AAA9RUR7"/>
<feature type="coiled-coil region" evidence="11">
    <location>
        <begin position="200"/>
        <end position="227"/>
    </location>
</feature>
<dbReference type="InterPro" id="IPR039989">
    <property type="entry name" value="NUDT9"/>
</dbReference>
<evidence type="ECO:0000256" key="12">
    <source>
        <dbReference type="SAM" id="MobiDB-lite"/>
    </source>
</evidence>
<evidence type="ECO:0000256" key="10">
    <source>
        <dbReference type="ARBA" id="ARBA00079599"/>
    </source>
</evidence>
<dbReference type="Gene3D" id="3.90.79.10">
    <property type="entry name" value="Nucleoside Triphosphate Pyrophosphohydrolase"/>
    <property type="match status" value="1"/>
</dbReference>
<evidence type="ECO:0000256" key="5">
    <source>
        <dbReference type="ARBA" id="ARBA00033056"/>
    </source>
</evidence>
<dbReference type="FunFam" id="3.90.79.10:FF:000021">
    <property type="entry name" value="ADP-ribose pyrophosphatase, mitochondrial isoform X1"/>
    <property type="match status" value="1"/>
</dbReference>
<reference evidence="15" key="1">
    <citation type="submission" date="2018-03" db="EMBL/GenBank/DDBJ databases">
        <title>ARS-UCD1.2.</title>
        <authorList>
            <person name="Rosen B.D."/>
            <person name="Bickhart D.M."/>
            <person name="Koren S."/>
            <person name="Schnabel R.D."/>
            <person name="Hall R."/>
            <person name="Zimin A."/>
            <person name="Dreischer C."/>
            <person name="Schultheiss S."/>
            <person name="Schroeder S.G."/>
            <person name="Elsik C.G."/>
            <person name="Couldrey C."/>
            <person name="Liu G.E."/>
            <person name="Van Tassell C.P."/>
            <person name="Phillippy A.M."/>
            <person name="Smith T.P.L."/>
            <person name="Medrano J.F."/>
        </authorList>
    </citation>
    <scope>NUCLEOTIDE SEQUENCE [LARGE SCALE GENOMIC DNA]</scope>
    <source>
        <strain evidence="15">Hereford</strain>
    </source>
</reference>
<feature type="signal peptide" evidence="13">
    <location>
        <begin position="1"/>
        <end position="20"/>
    </location>
</feature>
<evidence type="ECO:0000256" key="8">
    <source>
        <dbReference type="ARBA" id="ARBA00064968"/>
    </source>
</evidence>
<keyword evidence="13" id="KW-0732">Signal</keyword>
<evidence type="ECO:0000256" key="3">
    <source>
        <dbReference type="ARBA" id="ARBA00030162"/>
    </source>
</evidence>
<proteinExistence type="inferred from homology"/>
<evidence type="ECO:0000256" key="2">
    <source>
        <dbReference type="ARBA" id="ARBA00012453"/>
    </source>
</evidence>
<evidence type="ECO:0000256" key="6">
    <source>
        <dbReference type="ARBA" id="ARBA00049546"/>
    </source>
</evidence>
<dbReference type="SUPFAM" id="SSF55811">
    <property type="entry name" value="Nudix"/>
    <property type="match status" value="1"/>
</dbReference>
<dbReference type="Pfam" id="PF00293">
    <property type="entry name" value="NUDIX"/>
    <property type="match status" value="1"/>
</dbReference>
<evidence type="ECO:0000256" key="4">
    <source>
        <dbReference type="ARBA" id="ARBA00030308"/>
    </source>
</evidence>
<feature type="region of interest" description="Disordered" evidence="12">
    <location>
        <begin position="55"/>
        <end position="78"/>
    </location>
</feature>
<dbReference type="GO" id="GO:0047631">
    <property type="term" value="F:ADP-ribose diphosphatase activity"/>
    <property type="evidence" value="ECO:0007669"/>
    <property type="project" value="UniProtKB-EC"/>
</dbReference>
<comment type="function">
    <text evidence="7">Hydrolyzes ADP-ribose (ADPR) to AMP and ribose 5'-phosphate.</text>
</comment>
<feature type="domain" description="Nudix hydrolase" evidence="14">
    <location>
        <begin position="146"/>
        <end position="302"/>
    </location>
</feature>
<dbReference type="Ensembl" id="ENSBTAT00000126619.2">
    <property type="protein sequence ID" value="ENSBTAP00000076986.1"/>
    <property type="gene ID" value="ENSBTAG00000011354.7"/>
</dbReference>
<evidence type="ECO:0000259" key="14">
    <source>
        <dbReference type="PROSITE" id="PS51462"/>
    </source>
</evidence>
<keyword evidence="11" id="KW-0175">Coiled coil</keyword>
<dbReference type="PANTHER" id="PTHR13030:SF8">
    <property type="entry name" value="ADP-RIBOSE PYROPHOSPHATASE, MITOCHONDRIAL"/>
    <property type="match status" value="1"/>
</dbReference>
<evidence type="ECO:0000256" key="13">
    <source>
        <dbReference type="SAM" id="SignalP"/>
    </source>
</evidence>
<reference evidence="15" key="2">
    <citation type="submission" date="2025-08" db="UniProtKB">
        <authorList>
            <consortium name="Ensembl"/>
        </authorList>
    </citation>
    <scope>IDENTIFICATION</scope>
    <source>
        <strain evidence="15">Hereford</strain>
    </source>
</reference>
<evidence type="ECO:0000256" key="11">
    <source>
        <dbReference type="SAM" id="Coils"/>
    </source>
</evidence>